<keyword evidence="2" id="KW-0802">TPR repeat</keyword>
<feature type="compositionally biased region" description="Low complexity" evidence="3">
    <location>
        <begin position="861"/>
        <end position="895"/>
    </location>
</feature>
<feature type="region of interest" description="Disordered" evidence="3">
    <location>
        <begin position="705"/>
        <end position="813"/>
    </location>
</feature>
<evidence type="ECO:0000313" key="4">
    <source>
        <dbReference type="EMBL" id="CAE8593469.1"/>
    </source>
</evidence>
<dbReference type="AlphaFoldDB" id="A0A813DZG6"/>
<feature type="compositionally biased region" description="Polar residues" evidence="3">
    <location>
        <begin position="737"/>
        <end position="748"/>
    </location>
</feature>
<feature type="compositionally biased region" description="Basic and acidic residues" evidence="3">
    <location>
        <begin position="751"/>
        <end position="770"/>
    </location>
</feature>
<dbReference type="PANTHER" id="PTHR11242:SF0">
    <property type="entry name" value="TPR_REGION DOMAIN-CONTAINING PROTEIN"/>
    <property type="match status" value="1"/>
</dbReference>
<feature type="region of interest" description="Disordered" evidence="3">
    <location>
        <begin position="847"/>
        <end position="934"/>
    </location>
</feature>
<feature type="region of interest" description="Disordered" evidence="3">
    <location>
        <begin position="435"/>
        <end position="523"/>
    </location>
</feature>
<dbReference type="OrthoDB" id="416528at2759"/>
<keyword evidence="1" id="KW-0677">Repeat</keyword>
<protein>
    <submittedName>
        <fullName evidence="4">Uncharacterized protein</fullName>
    </submittedName>
</protein>
<evidence type="ECO:0000313" key="5">
    <source>
        <dbReference type="Proteomes" id="UP000654075"/>
    </source>
</evidence>
<organism evidence="4 5">
    <name type="scientific">Polarella glacialis</name>
    <name type="common">Dinoflagellate</name>
    <dbReference type="NCBI Taxonomy" id="89957"/>
    <lineage>
        <taxon>Eukaryota</taxon>
        <taxon>Sar</taxon>
        <taxon>Alveolata</taxon>
        <taxon>Dinophyceae</taxon>
        <taxon>Suessiales</taxon>
        <taxon>Suessiaceae</taxon>
        <taxon>Polarella</taxon>
    </lineage>
</organism>
<evidence type="ECO:0000256" key="2">
    <source>
        <dbReference type="ARBA" id="ARBA00022803"/>
    </source>
</evidence>
<dbReference type="PANTHER" id="PTHR11242">
    <property type="entry name" value="ARYL HYDROCARBON RECEPTOR INTERACTING PROTEIN RELATED"/>
    <property type="match status" value="1"/>
</dbReference>
<reference evidence="4" key="1">
    <citation type="submission" date="2021-02" db="EMBL/GenBank/DDBJ databases">
        <authorList>
            <person name="Dougan E. K."/>
            <person name="Rhodes N."/>
            <person name="Thang M."/>
            <person name="Chan C."/>
        </authorList>
    </citation>
    <scope>NUCLEOTIDE SEQUENCE</scope>
</reference>
<accession>A0A813DZG6</accession>
<feature type="compositionally biased region" description="Gly residues" evidence="3">
    <location>
        <begin position="1055"/>
        <end position="1064"/>
    </location>
</feature>
<feature type="compositionally biased region" description="Polar residues" evidence="3">
    <location>
        <begin position="356"/>
        <end position="365"/>
    </location>
</feature>
<dbReference type="InterPro" id="IPR011990">
    <property type="entry name" value="TPR-like_helical_dom_sf"/>
</dbReference>
<feature type="compositionally biased region" description="Basic and acidic residues" evidence="3">
    <location>
        <begin position="900"/>
        <end position="909"/>
    </location>
</feature>
<dbReference type="Proteomes" id="UP000654075">
    <property type="component" value="Unassembled WGS sequence"/>
</dbReference>
<feature type="compositionally biased region" description="Low complexity" evidence="3">
    <location>
        <begin position="718"/>
        <end position="732"/>
    </location>
</feature>
<dbReference type="EMBL" id="CAJNNV010006365">
    <property type="protein sequence ID" value="CAE8593469.1"/>
    <property type="molecule type" value="Genomic_DNA"/>
</dbReference>
<proteinExistence type="predicted"/>
<feature type="compositionally biased region" description="Polar residues" evidence="3">
    <location>
        <begin position="794"/>
        <end position="805"/>
    </location>
</feature>
<feature type="region of interest" description="Disordered" evidence="3">
    <location>
        <begin position="28"/>
        <end position="52"/>
    </location>
</feature>
<feature type="compositionally biased region" description="Low complexity" evidence="3">
    <location>
        <begin position="490"/>
        <end position="501"/>
    </location>
</feature>
<feature type="compositionally biased region" description="Basic and acidic residues" evidence="3">
    <location>
        <begin position="502"/>
        <end position="522"/>
    </location>
</feature>
<sequence length="1108" mass="116751">DNEGHDAFATAGVYTNRAEEVCIVLRGGGRPIEREPDDPWPDTPGELPEGRDPVEVAEAIREAGNGRFRRGLAEEALKLYLKSKHYLPATSSDPKAIADESQAQASAARRARACQVAVAGNAAACELKLGRYDACVRRCDGLLLLDPSNVKALYRKALALRGLVAEGEEVEEDPEEVLRQAAAIDPSDATIQKELADIETRRRKDKAAPWEQEDTPAVAQIGSARLKLLRCGFEAACVGTDLFIFADRVQQFFVTWARRCGLTGFKAANQCNLSQEVISPPELVSGTAGAAEDDLAPVNGPSSSPPQATCQRIDYILVKETDQAIEVGLLRPGDKARIGQLIKVLAQERRDKETYKQQLGQQASQLHDLERERENGRRQESQLMSRVSRSLNLLRDYQRELVASRAGSVAGSVAGSAVYAPGSLAAVDAGRTTSPAPVAAVDRPLSPPPPPAPPLPAPSFRSAPQVAPAVQPRRATPERAPVVRWPPRTPASSSSAPPGASRSERDATNSPLRERAADRPTELRLGSCEADPACLLWGGRGLSLCLPLHPAGSSTGLASRGLFGAASSAAQRVSDNGAGAGAGARDVGLGSAELRTTLRPPPRKRGGWLLAPGSSQGRRQGASEAHCRGLGARSLQAIRSCDGAVRNLLLRALGVLQPQQLSLLQRYLSIQQKPSLCSASRGMPDGLHLPPLTFAPRVHWQSGVPGPPELQVGGESMARSVAEAAAAAANKADWNKTPDQWNGDSESQPRAADRAGSRDSQDADRGRRADGNGQSSGRSRYGELLVVTPAARVPSSSLSEPQAESASGVGCRSSGAGCLEEPFVGALAPAIGSWLRAPSPSAIPRPGRWAVPSGLRQSEGTQVQTAAASAVQELWPLPAARPGGPLEPRPRSGGSPPRPEGPEPKDGARRSAPQSPARPAVAFSPTPTFSSPRFSSERLLIEPSGSPLLGSPLLGSPVQVVGARRPVSPEVGTAQRHADLLNRRSASLRTSRGRLSVNSWAGQPLEGYYANSMFDVLDSVESALGNSQGFFSGAGLGARNRGADVRAAPSSGSGACRGSGGSGSGPLSAGSRRCSSPNSPSLTARQQELQRLHRQLAEVEERVYRRGS</sequence>
<name>A0A813DZG6_POLGL</name>
<feature type="compositionally biased region" description="Low complexity" evidence="3">
    <location>
        <begin position="923"/>
        <end position="934"/>
    </location>
</feature>
<evidence type="ECO:0000256" key="1">
    <source>
        <dbReference type="ARBA" id="ARBA00022737"/>
    </source>
</evidence>
<dbReference type="InterPro" id="IPR039663">
    <property type="entry name" value="AIP/AIPL1/TTC9"/>
</dbReference>
<feature type="compositionally biased region" description="Basic and acidic residues" evidence="3">
    <location>
        <begin position="367"/>
        <end position="380"/>
    </location>
</feature>
<feature type="non-terminal residue" evidence="4">
    <location>
        <position position="1108"/>
    </location>
</feature>
<evidence type="ECO:0000256" key="3">
    <source>
        <dbReference type="SAM" id="MobiDB-lite"/>
    </source>
</evidence>
<dbReference type="Gene3D" id="1.25.40.10">
    <property type="entry name" value="Tetratricopeptide repeat domain"/>
    <property type="match status" value="1"/>
</dbReference>
<feature type="compositionally biased region" description="Pro residues" evidence="3">
    <location>
        <begin position="445"/>
        <end position="457"/>
    </location>
</feature>
<feature type="region of interest" description="Disordered" evidence="3">
    <location>
        <begin position="1043"/>
        <end position="1088"/>
    </location>
</feature>
<keyword evidence="5" id="KW-1185">Reference proteome</keyword>
<feature type="region of interest" description="Disordered" evidence="3">
    <location>
        <begin position="591"/>
        <end position="624"/>
    </location>
</feature>
<feature type="non-terminal residue" evidence="4">
    <location>
        <position position="1"/>
    </location>
</feature>
<comment type="caution">
    <text evidence="4">The sequence shown here is derived from an EMBL/GenBank/DDBJ whole genome shotgun (WGS) entry which is preliminary data.</text>
</comment>
<feature type="region of interest" description="Disordered" evidence="3">
    <location>
        <begin position="353"/>
        <end position="386"/>
    </location>
</feature>
<feature type="compositionally biased region" description="Polar residues" evidence="3">
    <location>
        <begin position="1074"/>
        <end position="1084"/>
    </location>
</feature>
<dbReference type="SUPFAM" id="SSF48452">
    <property type="entry name" value="TPR-like"/>
    <property type="match status" value="1"/>
</dbReference>
<gene>
    <name evidence="4" type="ORF">PGLA1383_LOCUS12060</name>
</gene>